<dbReference type="EMBL" id="JACOFV010000003">
    <property type="protein sequence ID" value="MBC3861534.1"/>
    <property type="molecule type" value="Genomic_DNA"/>
</dbReference>
<evidence type="ECO:0000313" key="1">
    <source>
        <dbReference type="EMBL" id="MBC3861534.1"/>
    </source>
</evidence>
<evidence type="ECO:0000313" key="2">
    <source>
        <dbReference type="Proteomes" id="UP000634011"/>
    </source>
</evidence>
<dbReference type="Proteomes" id="UP000634011">
    <property type="component" value="Unassembled WGS sequence"/>
</dbReference>
<gene>
    <name evidence="1" type="ORF">H8K32_05420</name>
</gene>
<proteinExistence type="predicted"/>
<dbReference type="AlphaFoldDB" id="A0A923HD46"/>
<reference evidence="1" key="1">
    <citation type="submission" date="2020-08" db="EMBL/GenBank/DDBJ databases">
        <title>Novel species isolated from subtropical streams in China.</title>
        <authorList>
            <person name="Lu H."/>
        </authorList>
    </citation>
    <scope>NUCLEOTIDE SEQUENCE</scope>
    <source>
        <strain evidence="1">KACC 12607</strain>
    </source>
</reference>
<evidence type="ECO:0008006" key="3">
    <source>
        <dbReference type="Google" id="ProtNLM"/>
    </source>
</evidence>
<name>A0A923HD46_9BURK</name>
<sequence length="61" mass="6609">MKFTTTIVDAGDGTGDGMIEIPDELLAALGWHEGDVLNVKVREPSVLVLERLDEKKGAQTE</sequence>
<dbReference type="SUPFAM" id="SSF89447">
    <property type="entry name" value="AbrB/MazE/MraZ-like"/>
    <property type="match status" value="1"/>
</dbReference>
<keyword evidence="2" id="KW-1185">Reference proteome</keyword>
<comment type="caution">
    <text evidence="1">The sequence shown here is derived from an EMBL/GenBank/DDBJ whole genome shotgun (WGS) entry which is preliminary data.</text>
</comment>
<organism evidence="1 2">
    <name type="scientific">Undibacterium jejuense</name>
    <dbReference type="NCBI Taxonomy" id="1344949"/>
    <lineage>
        <taxon>Bacteria</taxon>
        <taxon>Pseudomonadati</taxon>
        <taxon>Pseudomonadota</taxon>
        <taxon>Betaproteobacteria</taxon>
        <taxon>Burkholderiales</taxon>
        <taxon>Oxalobacteraceae</taxon>
        <taxon>Undibacterium</taxon>
    </lineage>
</organism>
<accession>A0A923HD46</accession>
<dbReference type="InterPro" id="IPR037914">
    <property type="entry name" value="SpoVT-AbrB_sf"/>
</dbReference>
<protein>
    <recommendedName>
        <fullName evidence="3">SpoVT-AbrB domain-containing protein</fullName>
    </recommendedName>
</protein>